<evidence type="ECO:0000313" key="9">
    <source>
        <dbReference type="Proteomes" id="UP000541470"/>
    </source>
</evidence>
<comment type="subcellular location">
    <subcellularLocation>
        <location evidence="1">Membrane</location>
        <topology evidence="1">Multi-pass membrane protein</topology>
    </subcellularLocation>
</comment>
<dbReference type="RefSeq" id="WP_169591861.1">
    <property type="nucleotide sequence ID" value="NZ_JABBGK010000002.1"/>
</dbReference>
<keyword evidence="9" id="KW-1185">Reference proteome</keyword>
<accession>A0A7Y0AXB3</accession>
<feature type="transmembrane region" description="Helical" evidence="6">
    <location>
        <begin position="243"/>
        <end position="261"/>
    </location>
</feature>
<evidence type="ECO:0000256" key="4">
    <source>
        <dbReference type="ARBA" id="ARBA00022989"/>
    </source>
</evidence>
<feature type="domain" description="EamA" evidence="7">
    <location>
        <begin position="5"/>
        <end position="135"/>
    </location>
</feature>
<organism evidence="8 9">
    <name type="scientific">Rhizobium terricola</name>
    <dbReference type="NCBI Taxonomy" id="2728849"/>
    <lineage>
        <taxon>Bacteria</taxon>
        <taxon>Pseudomonadati</taxon>
        <taxon>Pseudomonadota</taxon>
        <taxon>Alphaproteobacteria</taxon>
        <taxon>Hyphomicrobiales</taxon>
        <taxon>Rhizobiaceae</taxon>
        <taxon>Rhizobium/Agrobacterium group</taxon>
        <taxon>Rhizobium</taxon>
    </lineage>
</organism>
<sequence>MTNFLLFASTVAIWGTTWIGIAMQVGPVPVLVSVFYRFATAAVLFLLVLALTGKLKIPALKHQPFILAQAVCLFCCNFLCFYNAASFVPSGLISVIFSLATIYNAVNARLFFGDSITSRTLVAAVLGATGLGLLFGPDIVLDFDANTWKGIGLSALGTLFFSLGNMASRRNSVAGISPVIANSWGMAYGAVMLAALIALTGTPVVAPPDARYLIAMLYLAVIGSVVGFTTYLMLVSRLGSSKAAYTTVLFPVVALSLSTVYEGYHWTATGLFGLFLTLLGNVIIFTRPAARRATVAA</sequence>
<reference evidence="8 9" key="1">
    <citation type="submission" date="2020-04" db="EMBL/GenBank/DDBJ databases">
        <title>Rhizobium sp. S-51 isolated from soil.</title>
        <authorList>
            <person name="Dahal R.H."/>
        </authorList>
    </citation>
    <scope>NUCLEOTIDE SEQUENCE [LARGE SCALE GENOMIC DNA]</scope>
    <source>
        <strain evidence="8 9">S-51</strain>
    </source>
</reference>
<feature type="transmembrane region" description="Helical" evidence="6">
    <location>
        <begin position="212"/>
        <end position="234"/>
    </location>
</feature>
<dbReference type="PANTHER" id="PTHR32322">
    <property type="entry name" value="INNER MEMBRANE TRANSPORTER"/>
    <property type="match status" value="1"/>
</dbReference>
<dbReference type="PANTHER" id="PTHR32322:SF2">
    <property type="entry name" value="EAMA DOMAIN-CONTAINING PROTEIN"/>
    <property type="match status" value="1"/>
</dbReference>
<dbReference type="InterPro" id="IPR000620">
    <property type="entry name" value="EamA_dom"/>
</dbReference>
<keyword evidence="5 6" id="KW-0472">Membrane</keyword>
<dbReference type="InterPro" id="IPR037185">
    <property type="entry name" value="EmrE-like"/>
</dbReference>
<dbReference type="InterPro" id="IPR050638">
    <property type="entry name" value="AA-Vitamin_Transporters"/>
</dbReference>
<evidence type="ECO:0000256" key="5">
    <source>
        <dbReference type="ARBA" id="ARBA00023136"/>
    </source>
</evidence>
<dbReference type="Pfam" id="PF00892">
    <property type="entry name" value="EamA"/>
    <property type="match status" value="2"/>
</dbReference>
<feature type="domain" description="EamA" evidence="7">
    <location>
        <begin position="149"/>
        <end position="285"/>
    </location>
</feature>
<name>A0A7Y0AXB3_9HYPH</name>
<feature type="transmembrane region" description="Helical" evidence="6">
    <location>
        <begin position="179"/>
        <end position="200"/>
    </location>
</feature>
<keyword evidence="4 6" id="KW-1133">Transmembrane helix</keyword>
<feature type="transmembrane region" description="Helical" evidence="6">
    <location>
        <begin position="121"/>
        <end position="141"/>
    </location>
</feature>
<gene>
    <name evidence="8" type="ORF">HHL25_13785</name>
</gene>
<evidence type="ECO:0000256" key="2">
    <source>
        <dbReference type="ARBA" id="ARBA00007362"/>
    </source>
</evidence>
<evidence type="ECO:0000256" key="3">
    <source>
        <dbReference type="ARBA" id="ARBA00022692"/>
    </source>
</evidence>
<feature type="transmembrane region" description="Helical" evidence="6">
    <location>
        <begin position="65"/>
        <end position="85"/>
    </location>
</feature>
<feature type="transmembrane region" description="Helical" evidence="6">
    <location>
        <begin position="34"/>
        <end position="53"/>
    </location>
</feature>
<dbReference type="Proteomes" id="UP000541470">
    <property type="component" value="Unassembled WGS sequence"/>
</dbReference>
<evidence type="ECO:0000256" key="6">
    <source>
        <dbReference type="SAM" id="Phobius"/>
    </source>
</evidence>
<protein>
    <submittedName>
        <fullName evidence="8">DMT family transporter</fullName>
    </submittedName>
</protein>
<comment type="caution">
    <text evidence="8">The sequence shown here is derived from an EMBL/GenBank/DDBJ whole genome shotgun (WGS) entry which is preliminary data.</text>
</comment>
<keyword evidence="3 6" id="KW-0812">Transmembrane</keyword>
<dbReference type="SUPFAM" id="SSF103481">
    <property type="entry name" value="Multidrug resistance efflux transporter EmrE"/>
    <property type="match status" value="2"/>
</dbReference>
<feature type="transmembrane region" description="Helical" evidence="6">
    <location>
        <begin position="147"/>
        <end position="167"/>
    </location>
</feature>
<feature type="transmembrane region" description="Helical" evidence="6">
    <location>
        <begin position="267"/>
        <end position="285"/>
    </location>
</feature>
<proteinExistence type="inferred from homology"/>
<evidence type="ECO:0000259" key="7">
    <source>
        <dbReference type="Pfam" id="PF00892"/>
    </source>
</evidence>
<feature type="transmembrane region" description="Helical" evidence="6">
    <location>
        <begin position="91"/>
        <end position="112"/>
    </location>
</feature>
<dbReference type="GO" id="GO:0016020">
    <property type="term" value="C:membrane"/>
    <property type="evidence" value="ECO:0007669"/>
    <property type="project" value="UniProtKB-SubCell"/>
</dbReference>
<dbReference type="AlphaFoldDB" id="A0A7Y0AXB3"/>
<evidence type="ECO:0000313" key="8">
    <source>
        <dbReference type="EMBL" id="NML75199.1"/>
    </source>
</evidence>
<evidence type="ECO:0000256" key="1">
    <source>
        <dbReference type="ARBA" id="ARBA00004141"/>
    </source>
</evidence>
<comment type="similarity">
    <text evidence="2">Belongs to the EamA transporter family.</text>
</comment>
<dbReference type="EMBL" id="JABBGK010000002">
    <property type="protein sequence ID" value="NML75199.1"/>
    <property type="molecule type" value="Genomic_DNA"/>
</dbReference>